<evidence type="ECO:0000313" key="1">
    <source>
        <dbReference type="EMBL" id="CAH1103755.1"/>
    </source>
</evidence>
<name>A0A9P0CQ06_9CUCU</name>
<evidence type="ECO:0000313" key="2">
    <source>
        <dbReference type="Proteomes" id="UP001153636"/>
    </source>
</evidence>
<dbReference type="AlphaFoldDB" id="A0A9P0CQ06"/>
<dbReference type="EMBL" id="OV651827">
    <property type="protein sequence ID" value="CAH1103755.1"/>
    <property type="molecule type" value="Genomic_DNA"/>
</dbReference>
<proteinExistence type="predicted"/>
<accession>A0A9P0CQ06</accession>
<protein>
    <submittedName>
        <fullName evidence="1">Uncharacterized protein</fullName>
    </submittedName>
</protein>
<keyword evidence="2" id="KW-1185">Reference proteome</keyword>
<reference evidence="1" key="1">
    <citation type="submission" date="2022-01" db="EMBL/GenBank/DDBJ databases">
        <authorList>
            <person name="King R."/>
        </authorList>
    </citation>
    <scope>NUCLEOTIDE SEQUENCE</scope>
</reference>
<gene>
    <name evidence="1" type="ORF">PSYICH_LOCUS4744</name>
</gene>
<organism evidence="1 2">
    <name type="scientific">Psylliodes chrysocephalus</name>
    <dbReference type="NCBI Taxonomy" id="3402493"/>
    <lineage>
        <taxon>Eukaryota</taxon>
        <taxon>Metazoa</taxon>
        <taxon>Ecdysozoa</taxon>
        <taxon>Arthropoda</taxon>
        <taxon>Hexapoda</taxon>
        <taxon>Insecta</taxon>
        <taxon>Pterygota</taxon>
        <taxon>Neoptera</taxon>
        <taxon>Endopterygota</taxon>
        <taxon>Coleoptera</taxon>
        <taxon>Polyphaga</taxon>
        <taxon>Cucujiformia</taxon>
        <taxon>Chrysomeloidea</taxon>
        <taxon>Chrysomelidae</taxon>
        <taxon>Galerucinae</taxon>
        <taxon>Alticini</taxon>
        <taxon>Psylliodes</taxon>
    </lineage>
</organism>
<dbReference type="Proteomes" id="UP001153636">
    <property type="component" value="Chromosome 15"/>
</dbReference>
<sequence length="129" mass="15167">MLRKEASIKYKEQYHALYKELGKMGVLGVDWMFYNIKGLEEIYRKFPGTSAIKKIHLKLMTDIFQSLGKRGRSSKNYEFEQLPLVRHLPPEKVTNVKSLLKAEFNDDWRADPELAWYKIIIDSNIENAT</sequence>